<keyword evidence="6" id="KW-0227">DNA damage</keyword>
<dbReference type="Gene3D" id="2.40.50.140">
    <property type="entry name" value="Nucleic acid-binding proteins"/>
    <property type="match status" value="1"/>
</dbReference>
<evidence type="ECO:0000313" key="10">
    <source>
        <dbReference type="Proteomes" id="UP000221511"/>
    </source>
</evidence>
<dbReference type="InterPro" id="IPR050326">
    <property type="entry name" value="NAD_dep_DNA_ligaseB"/>
</dbReference>
<dbReference type="GO" id="GO:0005524">
    <property type="term" value="F:ATP binding"/>
    <property type="evidence" value="ECO:0007669"/>
    <property type="project" value="InterPro"/>
</dbReference>
<keyword evidence="5" id="KW-0235">DNA replication</keyword>
<keyword evidence="4 9" id="KW-0436">Ligase</keyword>
<reference evidence="9 10" key="1">
    <citation type="submission" date="2016-05" db="EMBL/GenBank/DDBJ databases">
        <title>Campylobacter bacteriophages isolated in Slovenia.</title>
        <authorList>
            <person name="Janez N."/>
            <person name="Peterka M."/>
            <person name="Accetto T."/>
        </authorList>
    </citation>
    <scope>NUCLEOTIDE SEQUENCE [LARGE SCALE GENOMIC DNA]</scope>
</reference>
<dbReference type="GO" id="GO:0006260">
    <property type="term" value="P:DNA replication"/>
    <property type="evidence" value="ECO:0007669"/>
    <property type="project" value="UniProtKB-KW"/>
</dbReference>
<dbReference type="PANTHER" id="PTHR47810:SF1">
    <property type="entry name" value="DNA LIGASE B"/>
    <property type="match status" value="1"/>
</dbReference>
<dbReference type="InterPro" id="IPR012340">
    <property type="entry name" value="NA-bd_OB-fold"/>
</dbReference>
<evidence type="ECO:0000256" key="6">
    <source>
        <dbReference type="ARBA" id="ARBA00022763"/>
    </source>
</evidence>
<dbReference type="InterPro" id="IPR012310">
    <property type="entry name" value="DNA_ligase_ATP-dep_cent"/>
</dbReference>
<comment type="similarity">
    <text evidence="2">Belongs to the ATP-dependent DNA ligase family.</text>
</comment>
<dbReference type="GO" id="GO:0006310">
    <property type="term" value="P:DNA recombination"/>
    <property type="evidence" value="ECO:0007669"/>
    <property type="project" value="InterPro"/>
</dbReference>
<dbReference type="Pfam" id="PF01068">
    <property type="entry name" value="DNA_ligase_A_M"/>
    <property type="match status" value="1"/>
</dbReference>
<dbReference type="Gene3D" id="3.30.470.30">
    <property type="entry name" value="DNA ligase/mRNA capping enzyme"/>
    <property type="match status" value="1"/>
</dbReference>
<proteinExistence type="inferred from homology"/>
<evidence type="ECO:0000256" key="5">
    <source>
        <dbReference type="ARBA" id="ARBA00022705"/>
    </source>
</evidence>
<evidence type="ECO:0000256" key="3">
    <source>
        <dbReference type="ARBA" id="ARBA00013308"/>
    </source>
</evidence>
<sequence>MLVNIINNLKNENTDAGKITIIKNNKDNQSFIKLLDIVYNPKTRLGITDFELPSETGNDILDNIISSLDYLQNGIYRGNDAETFIIKLAKQLDYENQLLLQKVIRKNLQADLGIKTINSAIPNFVKKPPYMRCALLNEKTSSKIKYPAYIQEKLDGQFCNVIVTKNNIQFVSRAGTEYKFKRDFSNLQQLIYYTLGECVIMGELLCAENGNILPREIGNGIINKSSETNQTITEEESNKVILKAWDCIPYSDYLERKCNIPYETRFNNVRKITETPNGFIYPVVYNIVNNMEEIMEHYKNLVSQDQEGVIVKNRFATWGDKTSNDQLKLKIKFQVDLRIKGYQCGKSGTSCENTLGALVCESDEGLLEVCVGTGFKDSDRDFFWNNDMIGKIVTVEAHRAMEKNGKYSLILPVFIELRHDKDEADSIEKILEQEKSAKYK</sequence>
<protein>
    <recommendedName>
        <fullName evidence="3">DNA ligase</fullName>
    </recommendedName>
</protein>
<dbReference type="Proteomes" id="UP000221511">
    <property type="component" value="Segment"/>
</dbReference>
<dbReference type="GO" id="GO:0006281">
    <property type="term" value="P:DNA repair"/>
    <property type="evidence" value="ECO:0007669"/>
    <property type="project" value="UniProtKB-KW"/>
</dbReference>
<dbReference type="EMBL" id="KX229736">
    <property type="protein sequence ID" value="ANH51251.1"/>
    <property type="molecule type" value="Genomic_DNA"/>
</dbReference>
<evidence type="ECO:0000256" key="1">
    <source>
        <dbReference type="ARBA" id="ARBA00001968"/>
    </source>
</evidence>
<evidence type="ECO:0000256" key="2">
    <source>
        <dbReference type="ARBA" id="ARBA00007572"/>
    </source>
</evidence>
<keyword evidence="10" id="KW-1185">Reference proteome</keyword>
<gene>
    <name evidence="9" type="ORF">PC5_00132</name>
</gene>
<dbReference type="PANTHER" id="PTHR47810">
    <property type="entry name" value="DNA LIGASE"/>
    <property type="match status" value="1"/>
</dbReference>
<evidence type="ECO:0000256" key="7">
    <source>
        <dbReference type="ARBA" id="ARBA00023204"/>
    </source>
</evidence>
<dbReference type="GO" id="GO:0003910">
    <property type="term" value="F:DNA ligase (ATP) activity"/>
    <property type="evidence" value="ECO:0007669"/>
    <property type="project" value="InterPro"/>
</dbReference>
<feature type="domain" description="ATP-dependent DNA ligase family profile" evidence="8">
    <location>
        <begin position="233"/>
        <end position="330"/>
    </location>
</feature>
<evidence type="ECO:0000259" key="8">
    <source>
        <dbReference type="PROSITE" id="PS50160"/>
    </source>
</evidence>
<dbReference type="PROSITE" id="PS50160">
    <property type="entry name" value="DNA_LIGASE_A3"/>
    <property type="match status" value="1"/>
</dbReference>
<evidence type="ECO:0000256" key="4">
    <source>
        <dbReference type="ARBA" id="ARBA00022598"/>
    </source>
</evidence>
<name>A0A1B0XVU8_9CAUD</name>
<comment type="cofactor">
    <cofactor evidence="1">
        <name>a divalent metal cation</name>
        <dbReference type="ChEBI" id="CHEBI:60240"/>
    </cofactor>
</comment>
<evidence type="ECO:0000313" key="9">
    <source>
        <dbReference type="EMBL" id="ANH51251.1"/>
    </source>
</evidence>
<keyword evidence="7" id="KW-0234">DNA repair</keyword>
<dbReference type="SUPFAM" id="SSF50249">
    <property type="entry name" value="Nucleic acid-binding proteins"/>
    <property type="match status" value="1"/>
</dbReference>
<dbReference type="SUPFAM" id="SSF56091">
    <property type="entry name" value="DNA ligase/mRNA capping enzyme, catalytic domain"/>
    <property type="match status" value="1"/>
</dbReference>
<organism evidence="9 10">
    <name type="scientific">Campylobacter phage PC5</name>
    <dbReference type="NCBI Taxonomy" id="1541690"/>
    <lineage>
        <taxon>Viruses</taxon>
        <taxon>Duplodnaviria</taxon>
        <taxon>Heunggongvirae</taxon>
        <taxon>Uroviricota</taxon>
        <taxon>Caudoviricetes</taxon>
        <taxon>Connertonviridae</taxon>
        <taxon>Fletchervirus</taxon>
        <taxon>Fletchervirus PC5</taxon>
    </lineage>
</organism>
<accession>A0A1B0XVU8</accession>